<keyword evidence="3" id="KW-1185">Reference proteome</keyword>
<name>A0AAD8GF52_ACIOX</name>
<dbReference type="Proteomes" id="UP001230051">
    <property type="component" value="Unassembled WGS sequence"/>
</dbReference>
<proteinExistence type="predicted"/>
<gene>
    <name evidence="2" type="ORF">AOXY_G5722</name>
</gene>
<dbReference type="EMBL" id="JAGXEW010000004">
    <property type="protein sequence ID" value="KAK1173001.1"/>
    <property type="molecule type" value="Genomic_DNA"/>
</dbReference>
<protein>
    <submittedName>
        <fullName evidence="2">Uncharacterized protein</fullName>
    </submittedName>
</protein>
<accession>A0AAD8GF52</accession>
<evidence type="ECO:0000313" key="2">
    <source>
        <dbReference type="EMBL" id="KAK1173001.1"/>
    </source>
</evidence>
<reference evidence="2" key="1">
    <citation type="submission" date="2022-02" db="EMBL/GenBank/DDBJ databases">
        <title>Atlantic sturgeon de novo genome assembly.</title>
        <authorList>
            <person name="Stock M."/>
            <person name="Klopp C."/>
            <person name="Guiguen Y."/>
            <person name="Cabau C."/>
            <person name="Parinello H."/>
            <person name="Santidrian Yebra-Pimentel E."/>
            <person name="Kuhl H."/>
            <person name="Dirks R.P."/>
            <person name="Guessner J."/>
            <person name="Wuertz S."/>
            <person name="Du K."/>
            <person name="Schartl M."/>
        </authorList>
    </citation>
    <scope>NUCLEOTIDE SEQUENCE</scope>
    <source>
        <strain evidence="2">STURGEONOMICS-FGT-2020</strain>
        <tissue evidence="2">Whole blood</tissue>
    </source>
</reference>
<sequence length="139" mass="15357">MSSWKSSGKSGEGGESFPHDMKSQADITALYKLHVFRADRLERPLTNLSAAARPISHTGVRVTLKDKSQWLIHKGSGFGLSSETVVVKAEHMSDKWEVIESKDFGGTKTVSDFVKAGGTDYNVLFDNCHDGSKRMMNQH</sequence>
<evidence type="ECO:0000313" key="3">
    <source>
        <dbReference type="Proteomes" id="UP001230051"/>
    </source>
</evidence>
<comment type="caution">
    <text evidence="2">The sequence shown here is derived from an EMBL/GenBank/DDBJ whole genome shotgun (WGS) entry which is preliminary data.</text>
</comment>
<dbReference type="AlphaFoldDB" id="A0AAD8GF52"/>
<evidence type="ECO:0000256" key="1">
    <source>
        <dbReference type="SAM" id="MobiDB-lite"/>
    </source>
</evidence>
<feature type="region of interest" description="Disordered" evidence="1">
    <location>
        <begin position="1"/>
        <end position="20"/>
    </location>
</feature>
<organism evidence="2 3">
    <name type="scientific">Acipenser oxyrinchus oxyrinchus</name>
    <dbReference type="NCBI Taxonomy" id="40147"/>
    <lineage>
        <taxon>Eukaryota</taxon>
        <taxon>Metazoa</taxon>
        <taxon>Chordata</taxon>
        <taxon>Craniata</taxon>
        <taxon>Vertebrata</taxon>
        <taxon>Euteleostomi</taxon>
        <taxon>Actinopterygii</taxon>
        <taxon>Chondrostei</taxon>
        <taxon>Acipenseriformes</taxon>
        <taxon>Acipenseridae</taxon>
        <taxon>Acipenser</taxon>
    </lineage>
</organism>